<dbReference type="AlphaFoldDB" id="A0A022W4Y6"/>
<name>A0A022W4Y6_TRIRU</name>
<feature type="signal peptide" evidence="1">
    <location>
        <begin position="1"/>
        <end position="16"/>
    </location>
</feature>
<reference evidence="2" key="1">
    <citation type="submission" date="2014-02" db="EMBL/GenBank/DDBJ databases">
        <title>The Genome Sequence of Trichophyton rubrum (morphotype fischeri) CBS 288.86.</title>
        <authorList>
            <consortium name="The Broad Institute Genomics Platform"/>
            <person name="Cuomo C.A."/>
            <person name="White T.C."/>
            <person name="Graser Y."/>
            <person name="Martinez-Rossi N."/>
            <person name="Heitman J."/>
            <person name="Young S.K."/>
            <person name="Zeng Q."/>
            <person name="Gargeya S."/>
            <person name="Abouelleil A."/>
            <person name="Alvarado L."/>
            <person name="Chapman S.B."/>
            <person name="Gainer-Dewar J."/>
            <person name="Goldberg J."/>
            <person name="Griggs A."/>
            <person name="Gujja S."/>
            <person name="Hansen M."/>
            <person name="Howarth C."/>
            <person name="Imamovic A."/>
            <person name="Larimer J."/>
            <person name="Martinez D."/>
            <person name="Murphy C."/>
            <person name="Pearson M.D."/>
            <person name="Persinoti G."/>
            <person name="Poon T."/>
            <person name="Priest M."/>
            <person name="Roberts A.D."/>
            <person name="Saif S."/>
            <person name="Shea T.D."/>
            <person name="Sykes S.N."/>
            <person name="Wortman J."/>
            <person name="Nusbaum C."/>
            <person name="Birren B."/>
        </authorList>
    </citation>
    <scope>NUCLEOTIDE SEQUENCE [LARGE SCALE GENOMIC DNA]</scope>
    <source>
        <strain evidence="2">CBS 288.86</strain>
    </source>
</reference>
<dbReference type="EMBL" id="KK207830">
    <property type="protein sequence ID" value="EZF53191.1"/>
    <property type="molecule type" value="Genomic_DNA"/>
</dbReference>
<evidence type="ECO:0000313" key="2">
    <source>
        <dbReference type="EMBL" id="EZF53191.1"/>
    </source>
</evidence>
<evidence type="ECO:0000256" key="1">
    <source>
        <dbReference type="SAM" id="SignalP"/>
    </source>
</evidence>
<proteinExistence type="predicted"/>
<dbReference type="Proteomes" id="UP000023758">
    <property type="component" value="Unassembled WGS sequence"/>
</dbReference>
<feature type="chain" id="PRO_5001508205" evidence="1">
    <location>
        <begin position="17"/>
        <end position="107"/>
    </location>
</feature>
<organism evidence="2">
    <name type="scientific">Trichophyton rubrum CBS 288.86</name>
    <dbReference type="NCBI Taxonomy" id="1215330"/>
    <lineage>
        <taxon>Eukaryota</taxon>
        <taxon>Fungi</taxon>
        <taxon>Dikarya</taxon>
        <taxon>Ascomycota</taxon>
        <taxon>Pezizomycotina</taxon>
        <taxon>Eurotiomycetes</taxon>
        <taxon>Eurotiomycetidae</taxon>
        <taxon>Onygenales</taxon>
        <taxon>Arthrodermataceae</taxon>
        <taxon>Trichophyton</taxon>
    </lineage>
</organism>
<accession>A0A022W4Y6</accession>
<dbReference type="HOGENOM" id="CLU_2211853_0_0_1"/>
<sequence>MLILIFLRVDITIFLGNFPGELATSSVCPSTRYMLPLLRHIKGLKPCGEWGSCITRELDDYSERTATGSLGNLVSSGAVYQPAPRPYFGEQVISRGREQNYHGDDDL</sequence>
<gene>
    <name evidence="2" type="ORF">H103_03874</name>
</gene>
<protein>
    <submittedName>
        <fullName evidence="2">Uncharacterized protein</fullName>
    </submittedName>
</protein>
<keyword evidence="1" id="KW-0732">Signal</keyword>